<organism evidence="8 9">
    <name type="scientific">Suilimivivens aceti</name>
    <dbReference type="NCBI Taxonomy" id="2981774"/>
    <lineage>
        <taxon>Bacteria</taxon>
        <taxon>Bacillati</taxon>
        <taxon>Bacillota</taxon>
        <taxon>Clostridia</taxon>
        <taxon>Lachnospirales</taxon>
        <taxon>Lachnospiraceae</taxon>
        <taxon>Suilimivivens</taxon>
    </lineage>
</organism>
<feature type="binding site" evidence="7">
    <location>
        <position position="153"/>
    </location>
    <ligand>
        <name>substrate</name>
    </ligand>
</feature>
<keyword evidence="6 7" id="KW-0819">tRNA processing</keyword>
<proteinExistence type="inferred from homology"/>
<feature type="binding site" evidence="7">
    <location>
        <position position="121"/>
    </location>
    <ligand>
        <name>substrate</name>
    </ligand>
</feature>
<evidence type="ECO:0000256" key="7">
    <source>
        <dbReference type="HAMAP-Rule" id="MF_01057"/>
    </source>
</evidence>
<dbReference type="GO" id="GO:0008176">
    <property type="term" value="F:tRNA (guanine(46)-N7)-methyltransferase activity"/>
    <property type="evidence" value="ECO:0007669"/>
    <property type="project" value="UniProtKB-EC"/>
</dbReference>
<dbReference type="Proteomes" id="UP001652432">
    <property type="component" value="Unassembled WGS sequence"/>
</dbReference>
<comment type="pathway">
    <text evidence="7">tRNA modification; N(7)-methylguanine-tRNA biosynthesis.</text>
</comment>
<comment type="similarity">
    <text evidence="7">Belongs to the class I-like SAM-binding methyltransferase superfamily. TrmB family.</text>
</comment>
<dbReference type="EMBL" id="JAOQKJ010000005">
    <property type="protein sequence ID" value="MCU6744258.1"/>
    <property type="molecule type" value="Genomic_DNA"/>
</dbReference>
<evidence type="ECO:0000313" key="8">
    <source>
        <dbReference type="EMBL" id="MCU6744258.1"/>
    </source>
</evidence>
<comment type="catalytic activity">
    <reaction evidence="1 7">
        <text>guanosine(46) in tRNA + S-adenosyl-L-methionine = N(7)-methylguanosine(46) in tRNA + S-adenosyl-L-homocysteine</text>
        <dbReference type="Rhea" id="RHEA:42708"/>
        <dbReference type="Rhea" id="RHEA-COMP:10188"/>
        <dbReference type="Rhea" id="RHEA-COMP:10189"/>
        <dbReference type="ChEBI" id="CHEBI:57856"/>
        <dbReference type="ChEBI" id="CHEBI:59789"/>
        <dbReference type="ChEBI" id="CHEBI:74269"/>
        <dbReference type="ChEBI" id="CHEBI:74480"/>
        <dbReference type="EC" id="2.1.1.33"/>
    </reaction>
</comment>
<dbReference type="NCBIfam" id="TIGR00091">
    <property type="entry name" value="tRNA (guanosine(46)-N7)-methyltransferase TrmB"/>
    <property type="match status" value="1"/>
</dbReference>
<accession>A0ABT2T1Y3</accession>
<evidence type="ECO:0000256" key="1">
    <source>
        <dbReference type="ARBA" id="ARBA00000142"/>
    </source>
</evidence>
<dbReference type="InterPro" id="IPR029063">
    <property type="entry name" value="SAM-dependent_MTases_sf"/>
</dbReference>
<evidence type="ECO:0000256" key="2">
    <source>
        <dbReference type="ARBA" id="ARBA00003015"/>
    </source>
</evidence>
<name>A0ABT2T1Y3_9FIRM</name>
<protein>
    <recommendedName>
        <fullName evidence="7">tRNA (guanine-N(7)-)-methyltransferase</fullName>
        <ecNumber evidence="7">2.1.1.33</ecNumber>
    </recommendedName>
    <alternativeName>
        <fullName evidence="7">tRNA (guanine(46)-N(7))-methyltransferase</fullName>
    </alternativeName>
    <alternativeName>
        <fullName evidence="7">tRNA(m7G46)-methyltransferase</fullName>
    </alternativeName>
</protein>
<sequence>MRLKNVPGSREAIADSVFVIHEPETNKGAWQQVFGNDHEIHVEIGMGKGRFLYEMASLHPDINYIGIEKYSSVLLRAIQKMEEKELPNLRFVRMDAEDITEVFGRDEIDRIYLNFSDPWPKDRHAKRRLPSRQFLARYDEFLKGNGVLEFKTDNRDLFDFAVEEVPEAGWKIKECTYDLHHDDRLMQGNVMTEYEEKFSSIGNPICKYIIYRQNDTNR</sequence>
<keyword evidence="5 7" id="KW-0949">S-adenosyl-L-methionine</keyword>
<dbReference type="CDD" id="cd02440">
    <property type="entry name" value="AdoMet_MTases"/>
    <property type="match status" value="1"/>
</dbReference>
<reference evidence="8 9" key="1">
    <citation type="journal article" date="2021" name="ISME Commun">
        <title>Automated analysis of genomic sequences facilitates high-throughput and comprehensive description of bacteria.</title>
        <authorList>
            <person name="Hitch T.C.A."/>
        </authorList>
    </citation>
    <scope>NUCLEOTIDE SEQUENCE [LARGE SCALE GENOMIC DNA]</scope>
    <source>
        <strain evidence="8 9">Sanger_18</strain>
    </source>
</reference>
<dbReference type="EC" id="2.1.1.33" evidence="7"/>
<feature type="binding site" evidence="7">
    <location>
        <begin position="192"/>
        <end position="195"/>
    </location>
    <ligand>
        <name>substrate</name>
    </ligand>
</feature>
<dbReference type="InterPro" id="IPR003358">
    <property type="entry name" value="tRNA_(Gua-N-7)_MeTrfase_Trmb"/>
</dbReference>
<dbReference type="SUPFAM" id="SSF53335">
    <property type="entry name" value="S-adenosyl-L-methionine-dependent methyltransferases"/>
    <property type="match status" value="1"/>
</dbReference>
<dbReference type="Gene3D" id="3.40.50.150">
    <property type="entry name" value="Vaccinia Virus protein VP39"/>
    <property type="match status" value="1"/>
</dbReference>
<dbReference type="Pfam" id="PF02390">
    <property type="entry name" value="Methyltransf_4"/>
    <property type="match status" value="1"/>
</dbReference>
<comment type="function">
    <text evidence="2 7">Catalyzes the formation of N(7)-methylguanine at position 46 (m7G46) in tRNA.</text>
</comment>
<keyword evidence="4 7" id="KW-0808">Transferase</keyword>
<dbReference type="HAMAP" id="MF_01057">
    <property type="entry name" value="tRNA_methyltr_TrmB"/>
    <property type="match status" value="1"/>
</dbReference>
<evidence type="ECO:0000256" key="3">
    <source>
        <dbReference type="ARBA" id="ARBA00022603"/>
    </source>
</evidence>
<comment type="caution">
    <text evidence="7">Lacks conserved residue(s) required for the propagation of feature annotation.</text>
</comment>
<evidence type="ECO:0000256" key="4">
    <source>
        <dbReference type="ARBA" id="ARBA00022679"/>
    </source>
</evidence>
<feature type="binding site" evidence="7">
    <location>
        <position position="43"/>
    </location>
    <ligand>
        <name>S-adenosyl-L-methionine</name>
        <dbReference type="ChEBI" id="CHEBI:59789"/>
    </ligand>
</feature>
<evidence type="ECO:0000256" key="5">
    <source>
        <dbReference type="ARBA" id="ARBA00022691"/>
    </source>
</evidence>
<keyword evidence="9" id="KW-1185">Reference proteome</keyword>
<evidence type="ECO:0000256" key="6">
    <source>
        <dbReference type="ARBA" id="ARBA00022694"/>
    </source>
</evidence>
<gene>
    <name evidence="7 8" type="primary">trmB</name>
    <name evidence="8" type="ORF">OCV77_07080</name>
</gene>
<dbReference type="PROSITE" id="PS51625">
    <property type="entry name" value="SAM_MT_TRMB"/>
    <property type="match status" value="1"/>
</dbReference>
<feature type="binding site" evidence="7">
    <location>
        <position position="117"/>
    </location>
    <ligand>
        <name>S-adenosyl-L-methionine</name>
        <dbReference type="ChEBI" id="CHEBI:59789"/>
    </ligand>
</feature>
<comment type="caution">
    <text evidence="8">The sequence shown here is derived from an EMBL/GenBank/DDBJ whole genome shotgun (WGS) entry which is preliminary data.</text>
</comment>
<dbReference type="RefSeq" id="WP_118798796.1">
    <property type="nucleotide sequence ID" value="NZ_JAOQKJ010000005.1"/>
</dbReference>
<dbReference type="InterPro" id="IPR055361">
    <property type="entry name" value="tRNA_methyltr_TrmB_bact"/>
</dbReference>
<dbReference type="NCBIfam" id="NF001080">
    <property type="entry name" value="PRK00121.2-2"/>
    <property type="match status" value="1"/>
</dbReference>
<keyword evidence="3 7" id="KW-0489">Methyltransferase</keyword>
<evidence type="ECO:0000313" key="9">
    <source>
        <dbReference type="Proteomes" id="UP001652432"/>
    </source>
</evidence>
<feature type="binding site" evidence="7">
    <location>
        <position position="68"/>
    </location>
    <ligand>
        <name>S-adenosyl-L-methionine</name>
        <dbReference type="ChEBI" id="CHEBI:59789"/>
    </ligand>
</feature>
<dbReference type="PANTHER" id="PTHR23417">
    <property type="entry name" value="3-DEOXY-D-MANNO-OCTULOSONIC-ACID TRANSFERASE/TRNA GUANINE-N 7 - -METHYLTRANSFERASE"/>
    <property type="match status" value="1"/>
</dbReference>
<feature type="binding site" evidence="7">
    <location>
        <position position="95"/>
    </location>
    <ligand>
        <name>S-adenosyl-L-methionine</name>
        <dbReference type="ChEBI" id="CHEBI:59789"/>
    </ligand>
</feature>
<dbReference type="PANTHER" id="PTHR23417:SF14">
    <property type="entry name" value="PENTACOTRIPEPTIDE-REPEAT REGION OF PRORP DOMAIN-CONTAINING PROTEIN"/>
    <property type="match status" value="1"/>
</dbReference>